<dbReference type="GO" id="GO:0005737">
    <property type="term" value="C:cytoplasm"/>
    <property type="evidence" value="ECO:0007669"/>
    <property type="project" value="TreeGrafter"/>
</dbReference>
<keyword evidence="4" id="KW-1185">Reference proteome</keyword>
<dbReference type="GO" id="GO:0008270">
    <property type="term" value="F:zinc ion binding"/>
    <property type="evidence" value="ECO:0007669"/>
    <property type="project" value="InterPro"/>
</dbReference>
<evidence type="ECO:0000259" key="1">
    <source>
        <dbReference type="Pfam" id="PF01433"/>
    </source>
</evidence>
<dbReference type="STRING" id="247490.KSU1_C0842"/>
<feature type="domain" description="Peptidase M1 membrane alanine aminopeptidase" evidence="1">
    <location>
        <begin position="301"/>
        <end position="443"/>
    </location>
</feature>
<dbReference type="InterPro" id="IPR042097">
    <property type="entry name" value="Aminopeptidase_N-like_N_sf"/>
</dbReference>
<dbReference type="eggNOG" id="COG0308">
    <property type="taxonomic scope" value="Bacteria"/>
</dbReference>
<dbReference type="InterPro" id="IPR045357">
    <property type="entry name" value="Aminopeptidase_N-like_N"/>
</dbReference>
<dbReference type="EMBL" id="BAFH01000003">
    <property type="protein sequence ID" value="GAB62438.1"/>
    <property type="molecule type" value="Genomic_DNA"/>
</dbReference>
<dbReference type="InterPro" id="IPR050344">
    <property type="entry name" value="Peptidase_M1_aminopeptidases"/>
</dbReference>
<comment type="caution">
    <text evidence="3">The sequence shown here is derived from an EMBL/GenBank/DDBJ whole genome shotgun (WGS) entry which is preliminary data.</text>
</comment>
<dbReference type="SUPFAM" id="SSF63737">
    <property type="entry name" value="Leukotriene A4 hydrolase N-terminal domain"/>
    <property type="match status" value="1"/>
</dbReference>
<dbReference type="Gene3D" id="2.60.40.1730">
    <property type="entry name" value="tricorn interacting facor f3 domain"/>
    <property type="match status" value="1"/>
</dbReference>
<gene>
    <name evidence="3" type="ORF">KSU1_C0842</name>
</gene>
<dbReference type="GO" id="GO:0016020">
    <property type="term" value="C:membrane"/>
    <property type="evidence" value="ECO:0007669"/>
    <property type="project" value="TreeGrafter"/>
</dbReference>
<evidence type="ECO:0000259" key="2">
    <source>
        <dbReference type="Pfam" id="PF17900"/>
    </source>
</evidence>
<dbReference type="OrthoDB" id="9762302at2"/>
<dbReference type="InterPro" id="IPR014782">
    <property type="entry name" value="Peptidase_M1_dom"/>
</dbReference>
<evidence type="ECO:0000313" key="3">
    <source>
        <dbReference type="EMBL" id="GAB62438.1"/>
    </source>
</evidence>
<dbReference type="Gene3D" id="1.10.390.10">
    <property type="entry name" value="Neutral Protease Domain 2"/>
    <property type="match status" value="1"/>
</dbReference>
<feature type="domain" description="Aminopeptidase N-like N-terminal" evidence="2">
    <location>
        <begin position="37"/>
        <end position="205"/>
    </location>
</feature>
<dbReference type="GO" id="GO:0042277">
    <property type="term" value="F:peptide binding"/>
    <property type="evidence" value="ECO:0007669"/>
    <property type="project" value="TreeGrafter"/>
</dbReference>
<reference evidence="3 4" key="1">
    <citation type="journal article" date="2012" name="FEBS Lett.">
        <title>Anammox organism KSU-1 expresses a NirK-type copper-containing nitrite reductase instead of a NirS-type with cytochrome cd1.</title>
        <authorList>
            <person name="Hira D."/>
            <person name="Toh H."/>
            <person name="Migita C.T."/>
            <person name="Okubo H."/>
            <person name="Nishiyama T."/>
            <person name="Hattori M."/>
            <person name="Furukawa K."/>
            <person name="Fujii T."/>
        </authorList>
    </citation>
    <scope>NUCLEOTIDE SEQUENCE [LARGE SCALE GENOMIC DNA]</scope>
</reference>
<accession>I3IL43</accession>
<dbReference type="AlphaFoldDB" id="I3IL43"/>
<evidence type="ECO:0000313" key="4">
    <source>
        <dbReference type="Proteomes" id="UP000002985"/>
    </source>
</evidence>
<dbReference type="PANTHER" id="PTHR11533">
    <property type="entry name" value="PROTEASE M1 ZINC METALLOPROTEASE"/>
    <property type="match status" value="1"/>
</dbReference>
<dbReference type="PANTHER" id="PTHR11533:SF174">
    <property type="entry name" value="PUROMYCIN-SENSITIVE AMINOPEPTIDASE-RELATED"/>
    <property type="match status" value="1"/>
</dbReference>
<dbReference type="Proteomes" id="UP000002985">
    <property type="component" value="Unassembled WGS sequence"/>
</dbReference>
<dbReference type="Pfam" id="PF01433">
    <property type="entry name" value="Peptidase_M1"/>
    <property type="match status" value="1"/>
</dbReference>
<dbReference type="Pfam" id="PF17900">
    <property type="entry name" value="Peptidase_M1_N"/>
    <property type="match status" value="1"/>
</dbReference>
<dbReference type="GO" id="GO:0043171">
    <property type="term" value="P:peptide catabolic process"/>
    <property type="evidence" value="ECO:0007669"/>
    <property type="project" value="TreeGrafter"/>
</dbReference>
<dbReference type="GO" id="GO:0005615">
    <property type="term" value="C:extracellular space"/>
    <property type="evidence" value="ECO:0007669"/>
    <property type="project" value="TreeGrafter"/>
</dbReference>
<dbReference type="SUPFAM" id="SSF55486">
    <property type="entry name" value="Metalloproteases ('zincins'), catalytic domain"/>
    <property type="match status" value="1"/>
</dbReference>
<protein>
    <submittedName>
        <fullName evidence="3">Peptidase</fullName>
    </submittedName>
</protein>
<dbReference type="InterPro" id="IPR027268">
    <property type="entry name" value="Peptidase_M4/M1_CTD_sf"/>
</dbReference>
<organism evidence="3 4">
    <name type="scientific">Candidatus Jettenia caeni</name>
    <dbReference type="NCBI Taxonomy" id="247490"/>
    <lineage>
        <taxon>Bacteria</taxon>
        <taxon>Pseudomonadati</taxon>
        <taxon>Planctomycetota</taxon>
        <taxon>Candidatus Brocadiia</taxon>
        <taxon>Candidatus Brocadiales</taxon>
        <taxon>Candidatus Brocadiaceae</taxon>
        <taxon>Candidatus Jettenia</taxon>
    </lineage>
</organism>
<dbReference type="GO" id="GO:0070006">
    <property type="term" value="F:metalloaminopeptidase activity"/>
    <property type="evidence" value="ECO:0007669"/>
    <property type="project" value="TreeGrafter"/>
</dbReference>
<proteinExistence type="predicted"/>
<sequence length="710" mass="80926">MFNLRSAKNILLFVYFTIPITMLPVNAEAIHKSKIVNHTIEIELFLKDHKLKAIDHMSIPYEHDEKVLCFMNRSFQILSVSTSKRTLDFHIRNTPDKGPQCLEISIPSDLRERNELTLDIVYEGSLTATPVSLEEEDVGETTGTISERGVYLSPACIWYPDIPSSLATFKITIITPIGYEAITQGTLISKTSDDHKTYTTWEEKNVSEGCDLVAGKYQVTSISHNGIDIYAFFFPEEQDLAKTYLDATIRYLDMYQKLLGNYPYRKFAIVENFFQTGYGMPSFTLLGSTVVKLPFIVDTSLGHEILHNWWGNSVFVDESQGNWCEGLTTYMADYYYKELKDSNSATEYRKDICRKYTNYVTEQNDLPLSKFTGRIDPITQSVGYGKTAMVFHMLRRMVGDELFYTALRNFYKNKIWQQASWKDIQHTFEDIGKTDLSWFFEQWVNRKGAPFIELGKTEVEKVSDGWLVKAEILQKDTPYRLSIPVILELEDGNFSTTVELKETSNTFSIQTKSQPKYIAIDPQHDVFRRLHPGEIPPTIDLVLGDYEKVIVYPTGGESASQKAYKKLAESIADNEGMVKADTEVTETEITQKSLFILGGLSENKLTKMLLGDLPENFLLEENAFTVNSTTFNNKGNALLVTLRNPQNRKKGIALFLTFNSATIDTLGLKIPRYGKYSYLIFADGKNIDKGTFTVTDSPLQRDLRILLFGK</sequence>
<name>I3IL43_9BACT</name>